<dbReference type="InterPro" id="IPR007219">
    <property type="entry name" value="XnlR_reg_dom"/>
</dbReference>
<keyword evidence="2" id="KW-0479">Metal-binding</keyword>
<dbReference type="InterPro" id="IPR001138">
    <property type="entry name" value="Zn2Cys6_DnaBD"/>
</dbReference>
<keyword evidence="3" id="KW-0677">Repeat</keyword>
<dbReference type="Proteomes" id="UP000799537">
    <property type="component" value="Unassembled WGS sequence"/>
</dbReference>
<dbReference type="Pfam" id="PF04082">
    <property type="entry name" value="Fungal_trans"/>
    <property type="match status" value="1"/>
</dbReference>
<dbReference type="GO" id="GO:0008270">
    <property type="term" value="F:zinc ion binding"/>
    <property type="evidence" value="ECO:0007669"/>
    <property type="project" value="UniProtKB-KW"/>
</dbReference>
<dbReference type="GO" id="GO:0000978">
    <property type="term" value="F:RNA polymerase II cis-regulatory region sequence-specific DNA binding"/>
    <property type="evidence" value="ECO:0007669"/>
    <property type="project" value="InterPro"/>
</dbReference>
<dbReference type="PANTHER" id="PTHR40626">
    <property type="entry name" value="MIP31509P"/>
    <property type="match status" value="1"/>
</dbReference>
<evidence type="ECO:0000313" key="9">
    <source>
        <dbReference type="EMBL" id="KAF2165608.1"/>
    </source>
</evidence>
<dbReference type="InterPro" id="IPR036864">
    <property type="entry name" value="Zn2-C6_fun-type_DNA-bd_sf"/>
</dbReference>
<evidence type="ECO:0000256" key="7">
    <source>
        <dbReference type="SAM" id="MobiDB-lite"/>
    </source>
</evidence>
<keyword evidence="4" id="KW-0863">Zinc-finger</keyword>
<comment type="subcellular location">
    <subcellularLocation>
        <location evidence="1">Nucleus</location>
    </subcellularLocation>
</comment>
<keyword evidence="6" id="KW-0539">Nucleus</keyword>
<evidence type="ECO:0000256" key="1">
    <source>
        <dbReference type="ARBA" id="ARBA00004123"/>
    </source>
</evidence>
<reference evidence="9" key="1">
    <citation type="journal article" date="2020" name="Stud. Mycol.">
        <title>101 Dothideomycetes genomes: a test case for predicting lifestyles and emergence of pathogens.</title>
        <authorList>
            <person name="Haridas S."/>
            <person name="Albert R."/>
            <person name="Binder M."/>
            <person name="Bloem J."/>
            <person name="Labutti K."/>
            <person name="Salamov A."/>
            <person name="Andreopoulos B."/>
            <person name="Baker S."/>
            <person name="Barry K."/>
            <person name="Bills G."/>
            <person name="Bluhm B."/>
            <person name="Cannon C."/>
            <person name="Castanera R."/>
            <person name="Culley D."/>
            <person name="Daum C."/>
            <person name="Ezra D."/>
            <person name="Gonzalez J."/>
            <person name="Henrissat B."/>
            <person name="Kuo A."/>
            <person name="Liang C."/>
            <person name="Lipzen A."/>
            <person name="Lutzoni F."/>
            <person name="Magnuson J."/>
            <person name="Mondo S."/>
            <person name="Nolan M."/>
            <person name="Ohm R."/>
            <person name="Pangilinan J."/>
            <person name="Park H.-J."/>
            <person name="Ramirez L."/>
            <person name="Alfaro M."/>
            <person name="Sun H."/>
            <person name="Tritt A."/>
            <person name="Yoshinaga Y."/>
            <person name="Zwiers L.-H."/>
            <person name="Turgeon B."/>
            <person name="Goodwin S."/>
            <person name="Spatafora J."/>
            <person name="Crous P."/>
            <person name="Grigoriev I."/>
        </authorList>
    </citation>
    <scope>NUCLEOTIDE SEQUENCE</scope>
    <source>
        <strain evidence="9">ATCC 36951</strain>
    </source>
</reference>
<dbReference type="SUPFAM" id="SSF57701">
    <property type="entry name" value="Zn2/Cys6 DNA-binding domain"/>
    <property type="match status" value="1"/>
</dbReference>
<dbReference type="PANTHER" id="PTHR40626:SF1">
    <property type="entry name" value="TRANSCRIPTION FACTOR WITH C2H2 AND ZN(2)-CYS(6) DNA BINDING DOMAIN (EUROFUNG)"/>
    <property type="match status" value="1"/>
</dbReference>
<gene>
    <name evidence="9" type="ORF">M409DRAFT_55505</name>
</gene>
<evidence type="ECO:0000256" key="4">
    <source>
        <dbReference type="ARBA" id="ARBA00022771"/>
    </source>
</evidence>
<evidence type="ECO:0000313" key="10">
    <source>
        <dbReference type="Proteomes" id="UP000799537"/>
    </source>
</evidence>
<evidence type="ECO:0000256" key="5">
    <source>
        <dbReference type="ARBA" id="ARBA00022833"/>
    </source>
</evidence>
<feature type="domain" description="Zn(2)-C6 fungal-type" evidence="8">
    <location>
        <begin position="63"/>
        <end position="94"/>
    </location>
</feature>
<dbReference type="EMBL" id="ML993599">
    <property type="protein sequence ID" value="KAF2165608.1"/>
    <property type="molecule type" value="Genomic_DNA"/>
</dbReference>
<evidence type="ECO:0000256" key="3">
    <source>
        <dbReference type="ARBA" id="ARBA00022737"/>
    </source>
</evidence>
<dbReference type="SMART" id="SM00066">
    <property type="entry name" value="GAL4"/>
    <property type="match status" value="1"/>
</dbReference>
<dbReference type="GO" id="GO:0000785">
    <property type="term" value="C:chromatin"/>
    <property type="evidence" value="ECO:0007669"/>
    <property type="project" value="TreeGrafter"/>
</dbReference>
<feature type="region of interest" description="Disordered" evidence="7">
    <location>
        <begin position="1"/>
        <end position="22"/>
    </location>
</feature>
<evidence type="ECO:0000256" key="6">
    <source>
        <dbReference type="ARBA" id="ARBA00023242"/>
    </source>
</evidence>
<protein>
    <recommendedName>
        <fullName evidence="8">Zn(2)-C6 fungal-type domain-containing protein</fullName>
    </recommendedName>
</protein>
<keyword evidence="10" id="KW-1185">Reference proteome</keyword>
<dbReference type="Pfam" id="PF00172">
    <property type="entry name" value="Zn_clus"/>
    <property type="match status" value="1"/>
</dbReference>
<dbReference type="AlphaFoldDB" id="A0A6A6CHD3"/>
<organism evidence="9 10">
    <name type="scientific">Zasmidium cellare ATCC 36951</name>
    <dbReference type="NCBI Taxonomy" id="1080233"/>
    <lineage>
        <taxon>Eukaryota</taxon>
        <taxon>Fungi</taxon>
        <taxon>Dikarya</taxon>
        <taxon>Ascomycota</taxon>
        <taxon>Pezizomycotina</taxon>
        <taxon>Dothideomycetes</taxon>
        <taxon>Dothideomycetidae</taxon>
        <taxon>Mycosphaerellales</taxon>
        <taxon>Mycosphaerellaceae</taxon>
        <taxon>Zasmidium</taxon>
    </lineage>
</organism>
<feature type="compositionally biased region" description="Basic and acidic residues" evidence="7">
    <location>
        <begin position="1"/>
        <end position="10"/>
    </location>
</feature>
<dbReference type="RefSeq" id="XP_033666497.1">
    <property type="nucleotide sequence ID" value="XM_033813024.1"/>
</dbReference>
<dbReference type="GO" id="GO:0005634">
    <property type="term" value="C:nucleus"/>
    <property type="evidence" value="ECO:0007669"/>
    <property type="project" value="UniProtKB-SubCell"/>
</dbReference>
<proteinExistence type="predicted"/>
<dbReference type="Gene3D" id="4.10.240.10">
    <property type="entry name" value="Zn(2)-C6 fungal-type DNA-binding domain"/>
    <property type="match status" value="1"/>
</dbReference>
<evidence type="ECO:0000256" key="2">
    <source>
        <dbReference type="ARBA" id="ARBA00022723"/>
    </source>
</evidence>
<dbReference type="CDD" id="cd00067">
    <property type="entry name" value="GAL4"/>
    <property type="match status" value="1"/>
</dbReference>
<dbReference type="PROSITE" id="PS50048">
    <property type="entry name" value="ZN2_CY6_FUNGAL_2"/>
    <property type="match status" value="1"/>
</dbReference>
<dbReference type="OrthoDB" id="3945418at2759"/>
<dbReference type="InterPro" id="IPR051059">
    <property type="entry name" value="VerF-like"/>
</dbReference>
<evidence type="ECO:0000259" key="8">
    <source>
        <dbReference type="PROSITE" id="PS50048"/>
    </source>
</evidence>
<sequence length="595" mass="67406">MPDTPEKENADLLPRSGPSNSRQCPFCASTFSRVDATRRHALRCPKRQGRALQLKTRGRRAQACDECSRLKVHCDRLLDKACQRCASRKLKCTFDQARASTTRSQPLQEETYRPRNLESRRVSLSFLLSSTDDKQDFVIEKAIAEEPDRTLLGPTCLSTQDQSPSDSLWDLDLSQTSPFDLDILLMPPELDGLYSTEDQCLVDVMAFPKPWDALLSNRIDMLRSELSQYSKSRIFGTGPDRDDFSAFFNTTNVQFFAMTFCRKRHYQYPIIHWPTLMLEEVPLPLLLAVSLTGAAYSLSKEHGTKHAAGARKFYAIADVYIFDQLDAALAREHDGKYRLQLCQAALLMYGLGVLLSSDSSMQQTAITKRLPTLIPTLRKLDLIGCRHDASEDWGQFLHREQIIRLVAWTYCADCLATLVSNKPPGFSLLEMSGDLPCDPATWEIDTALRFESLECQRKPPRPTLVELMTGFLNDDPIGDFKNVPTFHLHVVLCAFQHHVYNLHVTMALIDQSLKVLKALSTWRRLWANAISSLSDGDRQWLGVAKHVSDLEYLTQRIVEVAVSPQAASSPYLRRIPSSGARIVHEFIRDYVSVEE</sequence>
<name>A0A6A6CHD3_ZASCE</name>
<dbReference type="PROSITE" id="PS00463">
    <property type="entry name" value="ZN2_CY6_FUNGAL_1"/>
    <property type="match status" value="1"/>
</dbReference>
<dbReference type="GeneID" id="54566296"/>
<dbReference type="GO" id="GO:0006351">
    <property type="term" value="P:DNA-templated transcription"/>
    <property type="evidence" value="ECO:0007669"/>
    <property type="project" value="InterPro"/>
</dbReference>
<dbReference type="GO" id="GO:0000981">
    <property type="term" value="F:DNA-binding transcription factor activity, RNA polymerase II-specific"/>
    <property type="evidence" value="ECO:0007669"/>
    <property type="project" value="InterPro"/>
</dbReference>
<accession>A0A6A6CHD3</accession>
<keyword evidence="5" id="KW-0862">Zinc</keyword>